<dbReference type="PIRSF" id="PIRSF019543">
    <property type="entry name" value="Clavaminate_syn"/>
    <property type="match status" value="1"/>
</dbReference>
<dbReference type="NCBIfam" id="TIGR03946">
    <property type="entry name" value="viomycin_VioC"/>
    <property type="match status" value="1"/>
</dbReference>
<gene>
    <name evidence="7" type="ORF">SAMN05444320_104440</name>
</gene>
<organism evidence="7 8">
    <name type="scientific">Streptoalloteichus hindustanus</name>
    <dbReference type="NCBI Taxonomy" id="2017"/>
    <lineage>
        <taxon>Bacteria</taxon>
        <taxon>Bacillati</taxon>
        <taxon>Actinomycetota</taxon>
        <taxon>Actinomycetes</taxon>
        <taxon>Pseudonocardiales</taxon>
        <taxon>Pseudonocardiaceae</taxon>
        <taxon>Streptoalloteichus</taxon>
    </lineage>
</organism>
<protein>
    <submittedName>
        <fullName evidence="7">Arginine beta-hydroxylase, Fe(II)/alpha-ketoglutarate-dependent</fullName>
    </submittedName>
</protein>
<evidence type="ECO:0000259" key="6">
    <source>
        <dbReference type="Pfam" id="PF02668"/>
    </source>
</evidence>
<proteinExistence type="inferred from homology"/>
<evidence type="ECO:0000256" key="4">
    <source>
        <dbReference type="ARBA" id="ARBA00023004"/>
    </source>
</evidence>
<dbReference type="InterPro" id="IPR053447">
    <property type="entry name" value="Alpha-KG_dependent_hydroxylase"/>
</dbReference>
<keyword evidence="4 5" id="KW-0408">Iron</keyword>
<dbReference type="InterPro" id="IPR042098">
    <property type="entry name" value="TauD-like_sf"/>
</dbReference>
<feature type="domain" description="TauD/TfdA-like" evidence="6">
    <location>
        <begin position="260"/>
        <end position="320"/>
    </location>
</feature>
<evidence type="ECO:0000256" key="5">
    <source>
        <dbReference type="PIRSR" id="PIRSR019543-2"/>
    </source>
</evidence>
<dbReference type="GO" id="GO:0016491">
    <property type="term" value="F:oxidoreductase activity"/>
    <property type="evidence" value="ECO:0007669"/>
    <property type="project" value="UniProtKB-KW"/>
</dbReference>
<keyword evidence="8" id="KW-1185">Reference proteome</keyword>
<evidence type="ECO:0000256" key="2">
    <source>
        <dbReference type="ARBA" id="ARBA00022723"/>
    </source>
</evidence>
<dbReference type="InterPro" id="IPR023966">
    <property type="entry name" value="Arginine_beta-hydroxylase"/>
</dbReference>
<feature type="binding site" evidence="5">
    <location>
        <position position="146"/>
    </location>
    <ligand>
        <name>Fe cation</name>
        <dbReference type="ChEBI" id="CHEBI:24875"/>
    </ligand>
</feature>
<dbReference type="STRING" id="2017.SAMN05444320_104440"/>
<dbReference type="AlphaFoldDB" id="A0A1M5DFT8"/>
<reference evidence="7 8" key="1">
    <citation type="submission" date="2016-11" db="EMBL/GenBank/DDBJ databases">
        <authorList>
            <person name="Jaros S."/>
            <person name="Januszkiewicz K."/>
            <person name="Wedrychowicz H."/>
        </authorList>
    </citation>
    <scope>NUCLEOTIDE SEQUENCE [LARGE SCALE GENOMIC DNA]</scope>
    <source>
        <strain evidence="7 8">DSM 44523</strain>
    </source>
</reference>
<dbReference type="OrthoDB" id="3872700at2"/>
<evidence type="ECO:0000256" key="1">
    <source>
        <dbReference type="ARBA" id="ARBA00008425"/>
    </source>
</evidence>
<sequence length="342" mass="39039">MYRMTLNGREIDDIHRLVGEITEKYTTVENAEFLRNAPVLAHELPRRVRSFLNDFRLTEPSGVAVISGLPIDQERIGSTPAHWRDREAVSSALLEEVFFFLCGTLLGDVFGWSTQQDGHLMHDVLPIKGDEDDQLGSGSKQLLWWHTEDAFHPFRGDYVGLLCLRNPDGVETTVAMADKIPWNEVDVDHLFQPLFHIRPDESHLPKNQAVRDVPPETQELLDAAYARIIEMNTQAEKRPILSGSARSPYMCLDPYFMDVDKLEEPARGALRGLIDVIDRVLEPVVLEPGDCCFVDNYKAVHGRNPFTARYDGNDRWLKRICVTRNLRNSREARLSSSDRVIF</sequence>
<keyword evidence="3" id="KW-0560">Oxidoreductase</keyword>
<evidence type="ECO:0000313" key="8">
    <source>
        <dbReference type="Proteomes" id="UP000184501"/>
    </source>
</evidence>
<dbReference type="InterPro" id="IPR014503">
    <property type="entry name" value="Clavaminate_syn-like"/>
</dbReference>
<dbReference type="Proteomes" id="UP000184501">
    <property type="component" value="Unassembled WGS sequence"/>
</dbReference>
<feature type="binding site" evidence="5">
    <location>
        <position position="148"/>
    </location>
    <ligand>
        <name>Fe cation</name>
        <dbReference type="ChEBI" id="CHEBI:24875"/>
    </ligand>
</feature>
<name>A0A1M5DFT8_STRHI</name>
<accession>A0A1M5DFT8</accession>
<dbReference type="Pfam" id="PF02668">
    <property type="entry name" value="TauD"/>
    <property type="match status" value="1"/>
</dbReference>
<dbReference type="NCBIfam" id="NF041363">
    <property type="entry name" value="GntD_guanitoxin"/>
    <property type="match status" value="1"/>
</dbReference>
<evidence type="ECO:0000256" key="3">
    <source>
        <dbReference type="ARBA" id="ARBA00023002"/>
    </source>
</evidence>
<keyword evidence="2 5" id="KW-0479">Metal-binding</keyword>
<dbReference type="GO" id="GO:0005506">
    <property type="term" value="F:iron ion binding"/>
    <property type="evidence" value="ECO:0007669"/>
    <property type="project" value="InterPro"/>
</dbReference>
<comment type="similarity">
    <text evidence="1">Belongs to the clavaminate synthase family.</text>
</comment>
<evidence type="ECO:0000313" key="7">
    <source>
        <dbReference type="EMBL" id="SHF65913.1"/>
    </source>
</evidence>
<dbReference type="EMBL" id="FQVN01000004">
    <property type="protein sequence ID" value="SHF65913.1"/>
    <property type="molecule type" value="Genomic_DNA"/>
</dbReference>
<dbReference type="InterPro" id="IPR003819">
    <property type="entry name" value="TauD/TfdA-like"/>
</dbReference>
<dbReference type="SUPFAM" id="SSF51197">
    <property type="entry name" value="Clavaminate synthase-like"/>
    <property type="match status" value="1"/>
</dbReference>
<dbReference type="Gene3D" id="3.60.130.10">
    <property type="entry name" value="Clavaminate synthase-like"/>
    <property type="match status" value="1"/>
</dbReference>